<dbReference type="InterPro" id="IPR044958">
    <property type="entry name" value="Ribosomal_bL32_plant/cyanobact"/>
</dbReference>
<evidence type="ECO:0000313" key="7">
    <source>
        <dbReference type="EMBL" id="BAP47778.1"/>
    </source>
</evidence>
<dbReference type="PANTHER" id="PTHR36083">
    <property type="entry name" value="50S RIBOSOMAL PROTEIN L32, CHLOROPLASTIC"/>
    <property type="match status" value="1"/>
</dbReference>
<keyword evidence="7" id="KW-0150">Chloroplast</keyword>
<dbReference type="Pfam" id="PF01783">
    <property type="entry name" value="Ribosomal_L32p"/>
    <property type="match status" value="1"/>
</dbReference>
<comment type="subcellular location">
    <subcellularLocation>
        <location evidence="1 6">Plastid</location>
        <location evidence="1 6">Chloroplast</location>
    </subcellularLocation>
</comment>
<reference evidence="7" key="1">
    <citation type="journal article" date="2014" name="Genome Biol. Evol.">
        <title>Ancient nuclear plastid DNA in the yew family (taxaceae).</title>
        <authorList>
            <person name="Hsu C.-Y."/>
            <person name="Wu C.-S."/>
            <person name="Chaw S.-M."/>
        </authorList>
    </citation>
    <scope>NUCLEOTIDE SEQUENCE</scope>
</reference>
<dbReference type="RefSeq" id="YP_009059788.1">
    <property type="nucleotide sequence ID" value="NC_024945.1"/>
</dbReference>
<dbReference type="InterPro" id="IPR011332">
    <property type="entry name" value="Ribosomal_zn-bd"/>
</dbReference>
<dbReference type="HAMAP" id="MF_00340">
    <property type="entry name" value="Ribosomal_bL32"/>
    <property type="match status" value="1"/>
</dbReference>
<dbReference type="AlphaFoldDB" id="A0A089ZX32"/>
<dbReference type="SMR" id="A0A089ZX32"/>
<dbReference type="GO" id="GO:0015934">
    <property type="term" value="C:large ribosomal subunit"/>
    <property type="evidence" value="ECO:0007669"/>
    <property type="project" value="InterPro"/>
</dbReference>
<accession>A0A089ZX32</accession>
<keyword evidence="3 6" id="KW-0689">Ribosomal protein</keyword>
<protein>
    <recommendedName>
        <fullName evidence="5 6">Large ribosomal subunit protein bL32c</fullName>
    </recommendedName>
</protein>
<dbReference type="EMBL" id="AP014574">
    <property type="protein sequence ID" value="BAP47778.1"/>
    <property type="molecule type" value="Genomic_DNA"/>
</dbReference>
<evidence type="ECO:0000256" key="3">
    <source>
        <dbReference type="ARBA" id="ARBA00022980"/>
    </source>
</evidence>
<organism evidence="7">
    <name type="scientific">Amentotaxus formosana</name>
    <dbReference type="NCBI Taxonomy" id="50176"/>
    <lineage>
        <taxon>Eukaryota</taxon>
        <taxon>Viridiplantae</taxon>
        <taxon>Streptophyta</taxon>
        <taxon>Embryophyta</taxon>
        <taxon>Tracheophyta</taxon>
        <taxon>Spermatophyta</taxon>
        <taxon>Pinopsida</taxon>
        <taxon>Pinidae</taxon>
        <taxon>Conifers II</taxon>
        <taxon>Cupressales</taxon>
        <taxon>Taxaceae</taxon>
        <taxon>Amentotaxus</taxon>
    </lineage>
</organism>
<evidence type="ECO:0000256" key="6">
    <source>
        <dbReference type="HAMAP-Rule" id="MF_00340"/>
    </source>
</evidence>
<evidence type="ECO:0000256" key="5">
    <source>
        <dbReference type="ARBA" id="ARBA00035280"/>
    </source>
</evidence>
<dbReference type="SUPFAM" id="SSF57829">
    <property type="entry name" value="Zn-binding ribosomal proteins"/>
    <property type="match status" value="1"/>
</dbReference>
<dbReference type="InterPro" id="IPR002677">
    <property type="entry name" value="Ribosomal_bL32"/>
</dbReference>
<gene>
    <name evidence="6 7" type="primary">rpl32</name>
</gene>
<dbReference type="GO" id="GO:0006412">
    <property type="term" value="P:translation"/>
    <property type="evidence" value="ECO:0007669"/>
    <property type="project" value="UniProtKB-UniRule"/>
</dbReference>
<name>A0A089ZX32_9CONI</name>
<sequence length="67" mass="7317">MAVPKKRTSKSKKKIRNNVWKGKAYRAAAKSFSLVNGDLKHFPELSLSRSAKGFSSTAEDESSGSSK</sequence>
<keyword evidence="4 6" id="KW-0687">Ribonucleoprotein</keyword>
<dbReference type="GO" id="GO:0003735">
    <property type="term" value="F:structural constituent of ribosome"/>
    <property type="evidence" value="ECO:0007669"/>
    <property type="project" value="InterPro"/>
</dbReference>
<dbReference type="GeneID" id="20466259"/>
<evidence type="ECO:0000256" key="1">
    <source>
        <dbReference type="ARBA" id="ARBA00004229"/>
    </source>
</evidence>
<keyword evidence="7" id="KW-0934">Plastid</keyword>
<proteinExistence type="inferred from homology"/>
<reference evidence="7" key="2">
    <citation type="submission" date="2014-04" db="EMBL/GenBank/DDBJ databases">
        <authorList>
            <person name="Hsu CY."/>
            <person name="Wu CS."/>
            <person name="Chaw SM."/>
        </authorList>
    </citation>
    <scope>NUCLEOTIDE SEQUENCE</scope>
</reference>
<dbReference type="GO" id="GO:0009507">
    <property type="term" value="C:chloroplast"/>
    <property type="evidence" value="ECO:0007669"/>
    <property type="project" value="UniProtKB-SubCell"/>
</dbReference>
<evidence type="ECO:0000256" key="2">
    <source>
        <dbReference type="ARBA" id="ARBA00008560"/>
    </source>
</evidence>
<evidence type="ECO:0000256" key="4">
    <source>
        <dbReference type="ARBA" id="ARBA00023274"/>
    </source>
</evidence>
<comment type="similarity">
    <text evidence="2 6">Belongs to the bacterial ribosomal protein bL32 family.</text>
</comment>
<geneLocation type="chloroplast" evidence="7"/>
<dbReference type="PANTHER" id="PTHR36083:SF1">
    <property type="entry name" value="LARGE RIBOSOMAL SUBUNIT PROTEIN BL32C"/>
    <property type="match status" value="1"/>
</dbReference>